<evidence type="ECO:0000313" key="9">
    <source>
        <dbReference type="Proteomes" id="UP000054166"/>
    </source>
</evidence>
<evidence type="ECO:0000256" key="2">
    <source>
        <dbReference type="ARBA" id="ARBA00022692"/>
    </source>
</evidence>
<reference evidence="9" key="2">
    <citation type="submission" date="2015-01" db="EMBL/GenBank/DDBJ databases">
        <title>Evolutionary Origins and Diversification of the Mycorrhizal Mutualists.</title>
        <authorList>
            <consortium name="DOE Joint Genome Institute"/>
            <consortium name="Mycorrhizal Genomics Consortium"/>
            <person name="Kohler A."/>
            <person name="Kuo A."/>
            <person name="Nagy L.G."/>
            <person name="Floudas D."/>
            <person name="Copeland A."/>
            <person name="Barry K.W."/>
            <person name="Cichocki N."/>
            <person name="Veneault-Fourrey C."/>
            <person name="LaButti K."/>
            <person name="Lindquist E.A."/>
            <person name="Lipzen A."/>
            <person name="Lundell T."/>
            <person name="Morin E."/>
            <person name="Murat C."/>
            <person name="Riley R."/>
            <person name="Ohm R."/>
            <person name="Sun H."/>
            <person name="Tunlid A."/>
            <person name="Henrissat B."/>
            <person name="Grigoriev I.V."/>
            <person name="Hibbett D.S."/>
            <person name="Martin F."/>
        </authorList>
    </citation>
    <scope>NUCLEOTIDE SEQUENCE [LARGE SCALE GENOMIC DNA]</scope>
    <source>
        <strain evidence="9">F 1598</strain>
    </source>
</reference>
<feature type="transmembrane region" description="Helical" evidence="6">
    <location>
        <begin position="120"/>
        <end position="138"/>
    </location>
</feature>
<dbReference type="GO" id="GO:0007189">
    <property type="term" value="P:adenylate cyclase-activating G protein-coupled receptor signaling pathway"/>
    <property type="evidence" value="ECO:0007669"/>
    <property type="project" value="TreeGrafter"/>
</dbReference>
<dbReference type="AlphaFoldDB" id="A0A0C3FM00"/>
<name>A0A0C3FM00_PILCF</name>
<organism evidence="8 9">
    <name type="scientific">Piloderma croceum (strain F 1598)</name>
    <dbReference type="NCBI Taxonomy" id="765440"/>
    <lineage>
        <taxon>Eukaryota</taxon>
        <taxon>Fungi</taxon>
        <taxon>Dikarya</taxon>
        <taxon>Basidiomycota</taxon>
        <taxon>Agaricomycotina</taxon>
        <taxon>Agaricomycetes</taxon>
        <taxon>Agaricomycetidae</taxon>
        <taxon>Atheliales</taxon>
        <taxon>Atheliaceae</taxon>
        <taxon>Piloderma</taxon>
    </lineage>
</organism>
<dbReference type="InterPro" id="IPR000276">
    <property type="entry name" value="GPCR_Rhodpsn"/>
</dbReference>
<keyword evidence="3 6" id="KW-1133">Transmembrane helix</keyword>
<comment type="subcellular location">
    <subcellularLocation>
        <location evidence="1">Membrane</location>
        <topology evidence="1">Multi-pass membrane protein</topology>
    </subcellularLocation>
</comment>
<dbReference type="InterPro" id="IPR017452">
    <property type="entry name" value="GPCR_Rhodpsn_7TM"/>
</dbReference>
<evidence type="ECO:0000256" key="4">
    <source>
        <dbReference type="ARBA" id="ARBA00023136"/>
    </source>
</evidence>
<keyword evidence="9" id="KW-1185">Reference proteome</keyword>
<dbReference type="GO" id="GO:0004930">
    <property type="term" value="F:G protein-coupled receptor activity"/>
    <property type="evidence" value="ECO:0007669"/>
    <property type="project" value="InterPro"/>
</dbReference>
<feature type="transmembrane region" description="Helical" evidence="6">
    <location>
        <begin position="200"/>
        <end position="220"/>
    </location>
</feature>
<sequence>MSDVFNCLLEEQAVFNTTQGTKFTCLTRGDSIGLTLAAEAGFISLVAVLGVFMLIMRNTIQSGSLIRQPTDIYMISLFLFDIIMALGRVTDVKWIHEGKVYVGGFCTAQGVLQQIGETGSALATLAIAIYTFVVVLWGPARHPYFVAYTVVGLNWLFITLFVAISVPIHTHGSDYYEQLDGFWCWIGNQYTAERYAGEYIWMWVTMFLSFLAYTPLFFWARGNLTVSPTHWWKFEIHTDKNAVRDLDPDGRKRRAIGMIAYPLVFAIITLPTSVVRWVSDFGKKTSHNLTSATFAVEFLFSLSGAFNVALFLATRSDLLLPRNMSSKRNKTGMAPAIASSESDTEVNDLVSSKSDTRQRERVSDPMTLGLLPGADDGGWHLPAPEEDSDDLA</sequence>
<dbReference type="OrthoDB" id="100006at2759"/>
<feature type="compositionally biased region" description="Basic and acidic residues" evidence="5">
    <location>
        <begin position="354"/>
        <end position="363"/>
    </location>
</feature>
<feature type="transmembrane region" description="Helical" evidence="6">
    <location>
        <begin position="145"/>
        <end position="168"/>
    </location>
</feature>
<evidence type="ECO:0000256" key="3">
    <source>
        <dbReference type="ARBA" id="ARBA00022989"/>
    </source>
</evidence>
<dbReference type="Proteomes" id="UP000054166">
    <property type="component" value="Unassembled WGS sequence"/>
</dbReference>
<dbReference type="Gene3D" id="1.20.1070.10">
    <property type="entry name" value="Rhodopsin 7-helix transmembrane proteins"/>
    <property type="match status" value="1"/>
</dbReference>
<feature type="transmembrane region" description="Helical" evidence="6">
    <location>
        <begin position="40"/>
        <end position="60"/>
    </location>
</feature>
<feature type="transmembrane region" description="Helical" evidence="6">
    <location>
        <begin position="298"/>
        <end position="320"/>
    </location>
</feature>
<dbReference type="STRING" id="765440.A0A0C3FM00"/>
<evidence type="ECO:0000256" key="1">
    <source>
        <dbReference type="ARBA" id="ARBA00004141"/>
    </source>
</evidence>
<evidence type="ECO:0000256" key="5">
    <source>
        <dbReference type="SAM" id="MobiDB-lite"/>
    </source>
</evidence>
<feature type="region of interest" description="Disordered" evidence="5">
    <location>
        <begin position="328"/>
        <end position="392"/>
    </location>
</feature>
<dbReference type="Pfam" id="PF00001">
    <property type="entry name" value="7tm_1"/>
    <property type="match status" value="1"/>
</dbReference>
<keyword evidence="4 6" id="KW-0472">Membrane</keyword>
<protein>
    <recommendedName>
        <fullName evidence="7">G-protein coupled receptors family 1 profile domain-containing protein</fullName>
    </recommendedName>
</protein>
<dbReference type="InParanoid" id="A0A0C3FM00"/>
<evidence type="ECO:0000256" key="6">
    <source>
        <dbReference type="SAM" id="Phobius"/>
    </source>
</evidence>
<dbReference type="GO" id="GO:0005886">
    <property type="term" value="C:plasma membrane"/>
    <property type="evidence" value="ECO:0007669"/>
    <property type="project" value="TreeGrafter"/>
</dbReference>
<gene>
    <name evidence="8" type="ORF">PILCRDRAFT_526797</name>
</gene>
<dbReference type="PANTHER" id="PTHR23112">
    <property type="entry name" value="G PROTEIN-COUPLED RECEPTOR 157-RELATED"/>
    <property type="match status" value="1"/>
</dbReference>
<dbReference type="HOGENOM" id="CLU_027149_0_0_1"/>
<reference evidence="8 9" key="1">
    <citation type="submission" date="2014-04" db="EMBL/GenBank/DDBJ databases">
        <authorList>
            <consortium name="DOE Joint Genome Institute"/>
            <person name="Kuo A."/>
            <person name="Tarkka M."/>
            <person name="Buscot F."/>
            <person name="Kohler A."/>
            <person name="Nagy L.G."/>
            <person name="Floudas D."/>
            <person name="Copeland A."/>
            <person name="Barry K.W."/>
            <person name="Cichocki N."/>
            <person name="Veneault-Fourrey C."/>
            <person name="LaButti K."/>
            <person name="Lindquist E.A."/>
            <person name="Lipzen A."/>
            <person name="Lundell T."/>
            <person name="Morin E."/>
            <person name="Murat C."/>
            <person name="Sun H."/>
            <person name="Tunlid A."/>
            <person name="Henrissat B."/>
            <person name="Grigoriev I.V."/>
            <person name="Hibbett D.S."/>
            <person name="Martin F."/>
            <person name="Nordberg H.P."/>
            <person name="Cantor M.N."/>
            <person name="Hua S.X."/>
        </authorList>
    </citation>
    <scope>NUCLEOTIDE SEQUENCE [LARGE SCALE GENOMIC DNA]</scope>
    <source>
        <strain evidence="8 9">F 1598</strain>
    </source>
</reference>
<evidence type="ECO:0000313" key="8">
    <source>
        <dbReference type="EMBL" id="KIM80581.1"/>
    </source>
</evidence>
<dbReference type="PANTHER" id="PTHR23112:SF37">
    <property type="entry name" value="G PROTEIN-COUPLED RECEPTOR GPR1"/>
    <property type="match status" value="1"/>
</dbReference>
<feature type="transmembrane region" description="Helical" evidence="6">
    <location>
        <begin position="72"/>
        <end position="90"/>
    </location>
</feature>
<accession>A0A0C3FM00</accession>
<dbReference type="PROSITE" id="PS50262">
    <property type="entry name" value="G_PROTEIN_RECEP_F1_2"/>
    <property type="match status" value="1"/>
</dbReference>
<dbReference type="SUPFAM" id="SSF81321">
    <property type="entry name" value="Family A G protein-coupled receptor-like"/>
    <property type="match status" value="1"/>
</dbReference>
<feature type="domain" description="G-protein coupled receptors family 1 profile" evidence="7">
    <location>
        <begin position="46"/>
        <end position="311"/>
    </location>
</feature>
<evidence type="ECO:0000259" key="7">
    <source>
        <dbReference type="PROSITE" id="PS50262"/>
    </source>
</evidence>
<proteinExistence type="predicted"/>
<dbReference type="CDD" id="cd00637">
    <property type="entry name" value="7tm_classA_rhodopsin-like"/>
    <property type="match status" value="1"/>
</dbReference>
<feature type="transmembrane region" description="Helical" evidence="6">
    <location>
        <begin position="259"/>
        <end position="278"/>
    </location>
</feature>
<dbReference type="EMBL" id="KN833003">
    <property type="protein sequence ID" value="KIM80581.1"/>
    <property type="molecule type" value="Genomic_DNA"/>
</dbReference>
<keyword evidence="2 6" id="KW-0812">Transmembrane</keyword>